<accession>A0A371GHR7</accession>
<dbReference type="AlphaFoldDB" id="A0A371GHR7"/>
<sequence>MYHQKRGRARGEWWTTCKVRRKLFIVETINDEHVCINDIYKPMDISFVDEFINDDEYSENDGFLDEDEELHDSS</sequence>
<protein>
    <submittedName>
        <fullName evidence="1">Uncharacterized protein</fullName>
    </submittedName>
</protein>
<reference evidence="1" key="1">
    <citation type="submission" date="2018-05" db="EMBL/GenBank/DDBJ databases">
        <title>Draft genome of Mucuna pruriens seed.</title>
        <authorList>
            <person name="Nnadi N.E."/>
            <person name="Vos R."/>
            <person name="Hasami M.H."/>
            <person name="Devisetty U.K."/>
            <person name="Aguiy J.C."/>
        </authorList>
    </citation>
    <scope>NUCLEOTIDE SEQUENCE [LARGE SCALE GENOMIC DNA]</scope>
    <source>
        <strain evidence="1">JCA_2017</strain>
    </source>
</reference>
<proteinExistence type="predicted"/>
<evidence type="ECO:0000313" key="1">
    <source>
        <dbReference type="EMBL" id="RDX90091.1"/>
    </source>
</evidence>
<comment type="caution">
    <text evidence="1">The sequence shown here is derived from an EMBL/GenBank/DDBJ whole genome shotgun (WGS) entry which is preliminary data.</text>
</comment>
<dbReference type="EMBL" id="QJKJ01005495">
    <property type="protein sequence ID" value="RDX90091.1"/>
    <property type="molecule type" value="Genomic_DNA"/>
</dbReference>
<evidence type="ECO:0000313" key="2">
    <source>
        <dbReference type="Proteomes" id="UP000257109"/>
    </source>
</evidence>
<feature type="non-terminal residue" evidence="1">
    <location>
        <position position="1"/>
    </location>
</feature>
<dbReference type="OrthoDB" id="10518438at2759"/>
<keyword evidence="2" id="KW-1185">Reference proteome</keyword>
<name>A0A371GHR7_MUCPR</name>
<organism evidence="1 2">
    <name type="scientific">Mucuna pruriens</name>
    <name type="common">Velvet bean</name>
    <name type="synonym">Dolichos pruriens</name>
    <dbReference type="NCBI Taxonomy" id="157652"/>
    <lineage>
        <taxon>Eukaryota</taxon>
        <taxon>Viridiplantae</taxon>
        <taxon>Streptophyta</taxon>
        <taxon>Embryophyta</taxon>
        <taxon>Tracheophyta</taxon>
        <taxon>Spermatophyta</taxon>
        <taxon>Magnoliopsida</taxon>
        <taxon>eudicotyledons</taxon>
        <taxon>Gunneridae</taxon>
        <taxon>Pentapetalae</taxon>
        <taxon>rosids</taxon>
        <taxon>fabids</taxon>
        <taxon>Fabales</taxon>
        <taxon>Fabaceae</taxon>
        <taxon>Papilionoideae</taxon>
        <taxon>50 kb inversion clade</taxon>
        <taxon>NPAAA clade</taxon>
        <taxon>indigoferoid/millettioid clade</taxon>
        <taxon>Phaseoleae</taxon>
        <taxon>Mucuna</taxon>
    </lineage>
</organism>
<dbReference type="Proteomes" id="UP000257109">
    <property type="component" value="Unassembled WGS sequence"/>
</dbReference>
<gene>
    <name evidence="1" type="ORF">CR513_28085</name>
</gene>